<dbReference type="EMBL" id="JAQJAE010000005">
    <property type="protein sequence ID" value="KAJ5592944.1"/>
    <property type="molecule type" value="Genomic_DNA"/>
</dbReference>
<sequence>MTWQGPICSPPAIERFTLHRVGPLDIPKQPGTGTAFGLTIVPLEVRIDLSILTKYELPEYGFRP</sequence>
<evidence type="ECO:0000313" key="2">
    <source>
        <dbReference type="Proteomes" id="UP001213799"/>
    </source>
</evidence>
<organism evidence="1 2">
    <name type="scientific">Penicillium hordei</name>
    <dbReference type="NCBI Taxonomy" id="40994"/>
    <lineage>
        <taxon>Eukaryota</taxon>
        <taxon>Fungi</taxon>
        <taxon>Dikarya</taxon>
        <taxon>Ascomycota</taxon>
        <taxon>Pezizomycotina</taxon>
        <taxon>Eurotiomycetes</taxon>
        <taxon>Eurotiomycetidae</taxon>
        <taxon>Eurotiales</taxon>
        <taxon>Aspergillaceae</taxon>
        <taxon>Penicillium</taxon>
    </lineage>
</organism>
<dbReference type="AlphaFoldDB" id="A0AAD6DUX9"/>
<reference evidence="1" key="2">
    <citation type="submission" date="2023-01" db="EMBL/GenBank/DDBJ databases">
        <authorList>
            <person name="Petersen C."/>
        </authorList>
    </citation>
    <scope>NUCLEOTIDE SEQUENCE</scope>
    <source>
        <strain evidence="1">IBT 12815</strain>
    </source>
</reference>
<name>A0AAD6DUX9_9EURO</name>
<evidence type="ECO:0000313" key="1">
    <source>
        <dbReference type="EMBL" id="KAJ5592944.1"/>
    </source>
</evidence>
<dbReference type="Proteomes" id="UP001213799">
    <property type="component" value="Unassembled WGS sequence"/>
</dbReference>
<proteinExistence type="predicted"/>
<keyword evidence="2" id="KW-1185">Reference proteome</keyword>
<comment type="caution">
    <text evidence="1">The sequence shown here is derived from an EMBL/GenBank/DDBJ whole genome shotgun (WGS) entry which is preliminary data.</text>
</comment>
<reference evidence="1" key="1">
    <citation type="journal article" date="2023" name="IMA Fungus">
        <title>Comparative genomic study of the Penicillium genus elucidates a diverse pangenome and 15 lateral gene transfer events.</title>
        <authorList>
            <person name="Petersen C."/>
            <person name="Sorensen T."/>
            <person name="Nielsen M.R."/>
            <person name="Sondergaard T.E."/>
            <person name="Sorensen J.L."/>
            <person name="Fitzpatrick D.A."/>
            <person name="Frisvad J.C."/>
            <person name="Nielsen K.L."/>
        </authorList>
    </citation>
    <scope>NUCLEOTIDE SEQUENCE</scope>
    <source>
        <strain evidence="1">IBT 12815</strain>
    </source>
</reference>
<accession>A0AAD6DUX9</accession>
<dbReference type="GeneID" id="81591144"/>
<dbReference type="RefSeq" id="XP_056749570.1">
    <property type="nucleotide sequence ID" value="XM_056900902.1"/>
</dbReference>
<gene>
    <name evidence="1" type="ORF">N7537_009848</name>
</gene>
<protein>
    <submittedName>
        <fullName evidence="1">Uncharacterized protein</fullName>
    </submittedName>
</protein>